<dbReference type="Proteomes" id="UP000623681">
    <property type="component" value="Unassembled WGS sequence"/>
</dbReference>
<dbReference type="AlphaFoldDB" id="A0A937FGM2"/>
<dbReference type="PANTHER" id="PTHR43245:SF13">
    <property type="entry name" value="UDP-D-APIOSE_UDP-D-XYLOSE SYNTHASE 2"/>
    <property type="match status" value="1"/>
</dbReference>
<dbReference type="Gene3D" id="3.40.50.720">
    <property type="entry name" value="NAD(P)-binding Rossmann-like Domain"/>
    <property type="match status" value="1"/>
</dbReference>
<dbReference type="SUPFAM" id="SSF51735">
    <property type="entry name" value="NAD(P)-binding Rossmann-fold domains"/>
    <property type="match status" value="1"/>
</dbReference>
<protein>
    <submittedName>
        <fullName evidence="2">SDR family oxidoreductase</fullName>
    </submittedName>
</protein>
<name>A0A937FGM2_9CLOT</name>
<organism evidence="2 3">
    <name type="scientific">Clostridium paridis</name>
    <dbReference type="NCBI Taxonomy" id="2803863"/>
    <lineage>
        <taxon>Bacteria</taxon>
        <taxon>Bacillati</taxon>
        <taxon>Bacillota</taxon>
        <taxon>Clostridia</taxon>
        <taxon>Eubacteriales</taxon>
        <taxon>Clostridiaceae</taxon>
        <taxon>Clostridium</taxon>
    </lineage>
</organism>
<sequence>MKNILIMGGTTFVSSSLAKHLIKQGYSIDILTRGIKPLDYKGFRNHLICNRKSKSEVENILNGKSYEYIFDISAYTKEDVESILTSIDKSNLKSYIFCSSGAVYKPSYELINEDDEKGENPNWGKYGTDKKEAEDYIINSRVPYVIFRPTYIYGEGNNLYREGYFFDRIKNKKTIPMPNGSNTKTQFIHIDDLVKTFESAMLLEKKNKIYNITNPDVVTFEKLIIICGEVVNEKPNIIKIDRNKIRDDVRTYFPFRDVTYMLDIKKLLEDGLHVPSISLKVGLERTYTWYLDKKPQLEDKRMNRMEEITLKNKK</sequence>
<evidence type="ECO:0000313" key="2">
    <source>
        <dbReference type="EMBL" id="MBL4931201.1"/>
    </source>
</evidence>
<dbReference type="RefSeq" id="WP_202766570.1">
    <property type="nucleotide sequence ID" value="NZ_JAESWA010000017.1"/>
</dbReference>
<dbReference type="EMBL" id="JAESWA010000017">
    <property type="protein sequence ID" value="MBL4931201.1"/>
    <property type="molecule type" value="Genomic_DNA"/>
</dbReference>
<dbReference type="Pfam" id="PF01370">
    <property type="entry name" value="Epimerase"/>
    <property type="match status" value="1"/>
</dbReference>
<proteinExistence type="predicted"/>
<reference evidence="2" key="1">
    <citation type="submission" date="2021-01" db="EMBL/GenBank/DDBJ databases">
        <title>Genome public.</title>
        <authorList>
            <person name="Liu C."/>
            <person name="Sun Q."/>
        </authorList>
    </citation>
    <scope>NUCLEOTIDE SEQUENCE</scope>
    <source>
        <strain evidence="2">YIM B02565</strain>
    </source>
</reference>
<dbReference type="PANTHER" id="PTHR43245">
    <property type="entry name" value="BIFUNCTIONAL POLYMYXIN RESISTANCE PROTEIN ARNA"/>
    <property type="match status" value="1"/>
</dbReference>
<dbReference type="CDD" id="cd05265">
    <property type="entry name" value="SDR_a1"/>
    <property type="match status" value="1"/>
</dbReference>
<dbReference type="InterPro" id="IPR001509">
    <property type="entry name" value="Epimerase_deHydtase"/>
</dbReference>
<evidence type="ECO:0000259" key="1">
    <source>
        <dbReference type="Pfam" id="PF01370"/>
    </source>
</evidence>
<accession>A0A937FGM2</accession>
<comment type="caution">
    <text evidence="2">The sequence shown here is derived from an EMBL/GenBank/DDBJ whole genome shotgun (WGS) entry which is preliminary data.</text>
</comment>
<gene>
    <name evidence="2" type="ORF">JK634_05240</name>
</gene>
<evidence type="ECO:0000313" key="3">
    <source>
        <dbReference type="Proteomes" id="UP000623681"/>
    </source>
</evidence>
<dbReference type="InterPro" id="IPR050177">
    <property type="entry name" value="Lipid_A_modif_metabolic_enz"/>
</dbReference>
<feature type="domain" description="NAD-dependent epimerase/dehydratase" evidence="1">
    <location>
        <begin position="4"/>
        <end position="212"/>
    </location>
</feature>
<dbReference type="InterPro" id="IPR036291">
    <property type="entry name" value="NAD(P)-bd_dom_sf"/>
</dbReference>
<keyword evidence="3" id="KW-1185">Reference proteome</keyword>